<comment type="caution">
    <text evidence="1">The sequence shown here is derived from an EMBL/GenBank/DDBJ whole genome shotgun (WGS) entry which is preliminary data.</text>
</comment>
<reference evidence="1 2" key="1">
    <citation type="journal article" date="2018" name="Sci. Rep.">
        <title>Genomic signatures of local adaptation to the degree of environmental predictability in rotifers.</title>
        <authorList>
            <person name="Franch-Gras L."/>
            <person name="Hahn C."/>
            <person name="Garcia-Roger E.M."/>
            <person name="Carmona M.J."/>
            <person name="Serra M."/>
            <person name="Gomez A."/>
        </authorList>
    </citation>
    <scope>NUCLEOTIDE SEQUENCE [LARGE SCALE GENOMIC DNA]</scope>
    <source>
        <strain evidence="1">HYR1</strain>
    </source>
</reference>
<dbReference type="EMBL" id="REGN01003864">
    <property type="protein sequence ID" value="RNA20375.1"/>
    <property type="molecule type" value="Genomic_DNA"/>
</dbReference>
<accession>A0A3M7RAV7</accession>
<evidence type="ECO:0000313" key="2">
    <source>
        <dbReference type="Proteomes" id="UP000276133"/>
    </source>
</evidence>
<dbReference type="AlphaFoldDB" id="A0A3M7RAV7"/>
<name>A0A3M7RAV7_BRAPC</name>
<dbReference type="Proteomes" id="UP000276133">
    <property type="component" value="Unassembled WGS sequence"/>
</dbReference>
<proteinExistence type="predicted"/>
<evidence type="ECO:0000313" key="1">
    <source>
        <dbReference type="EMBL" id="RNA20375.1"/>
    </source>
</evidence>
<gene>
    <name evidence="1" type="ORF">BpHYR1_016001</name>
</gene>
<sequence>MSNQHINFLGNIWKIFKDIVQNVVVKCLVAEIIKLVVIILKFIEIDDRNTNRIVFFYNPKFVNYDLEKFSVKLIWGHIENIKNINIKF</sequence>
<organism evidence="1 2">
    <name type="scientific">Brachionus plicatilis</name>
    <name type="common">Marine rotifer</name>
    <name type="synonym">Brachionus muelleri</name>
    <dbReference type="NCBI Taxonomy" id="10195"/>
    <lineage>
        <taxon>Eukaryota</taxon>
        <taxon>Metazoa</taxon>
        <taxon>Spiralia</taxon>
        <taxon>Gnathifera</taxon>
        <taxon>Rotifera</taxon>
        <taxon>Eurotatoria</taxon>
        <taxon>Monogononta</taxon>
        <taxon>Pseudotrocha</taxon>
        <taxon>Ploima</taxon>
        <taxon>Brachionidae</taxon>
        <taxon>Brachionus</taxon>
    </lineage>
</organism>
<protein>
    <submittedName>
        <fullName evidence="1">Uncharacterized protein</fullName>
    </submittedName>
</protein>
<keyword evidence="2" id="KW-1185">Reference proteome</keyword>